<dbReference type="SUPFAM" id="SSF51735">
    <property type="entry name" value="NAD(P)-binding Rossmann-fold domains"/>
    <property type="match status" value="1"/>
</dbReference>
<dbReference type="PANTHER" id="PTHR32487:SF4">
    <property type="entry name" value="SIRQ PROTEIN"/>
    <property type="match status" value="1"/>
</dbReference>
<feature type="domain" description="PRISE-like Rossmann-fold" evidence="1">
    <location>
        <begin position="6"/>
        <end position="398"/>
    </location>
</feature>
<keyword evidence="3" id="KW-1185">Reference proteome</keyword>
<dbReference type="Pfam" id="PF22917">
    <property type="entry name" value="PRISE"/>
    <property type="match status" value="1"/>
</dbReference>
<dbReference type="Proteomes" id="UP000774617">
    <property type="component" value="Unassembled WGS sequence"/>
</dbReference>
<comment type="caution">
    <text evidence="2">The sequence shown here is derived from an EMBL/GenBank/DDBJ whole genome shotgun (WGS) entry which is preliminary data.</text>
</comment>
<evidence type="ECO:0000259" key="1">
    <source>
        <dbReference type="Pfam" id="PF22917"/>
    </source>
</evidence>
<dbReference type="EMBL" id="JAGTJR010000007">
    <property type="protein sequence ID" value="KAH7056890.1"/>
    <property type="molecule type" value="Genomic_DNA"/>
</dbReference>
<evidence type="ECO:0000313" key="2">
    <source>
        <dbReference type="EMBL" id="KAH7056890.1"/>
    </source>
</evidence>
<organism evidence="2 3">
    <name type="scientific">Macrophomina phaseolina</name>
    <dbReference type="NCBI Taxonomy" id="35725"/>
    <lineage>
        <taxon>Eukaryota</taxon>
        <taxon>Fungi</taxon>
        <taxon>Dikarya</taxon>
        <taxon>Ascomycota</taxon>
        <taxon>Pezizomycotina</taxon>
        <taxon>Dothideomycetes</taxon>
        <taxon>Dothideomycetes incertae sedis</taxon>
        <taxon>Botryosphaeriales</taxon>
        <taxon>Botryosphaeriaceae</taxon>
        <taxon>Macrophomina</taxon>
    </lineage>
</organism>
<dbReference type="InterPro" id="IPR036291">
    <property type="entry name" value="NAD(P)-bd_dom_sf"/>
</dbReference>
<evidence type="ECO:0000313" key="3">
    <source>
        <dbReference type="Proteomes" id="UP000774617"/>
    </source>
</evidence>
<gene>
    <name evidence="2" type="ORF">B0J12DRAFT_595065</name>
</gene>
<name>A0ABQ8GHW3_9PEZI</name>
<dbReference type="InterPro" id="IPR055222">
    <property type="entry name" value="PRISE-like_Rossmann-fold"/>
</dbReference>
<proteinExistence type="predicted"/>
<accession>A0ABQ8GHW3</accession>
<reference evidence="2 3" key="1">
    <citation type="journal article" date="2021" name="Nat. Commun.">
        <title>Genetic determinants of endophytism in the Arabidopsis root mycobiome.</title>
        <authorList>
            <person name="Mesny F."/>
            <person name="Miyauchi S."/>
            <person name="Thiergart T."/>
            <person name="Pickel B."/>
            <person name="Atanasova L."/>
            <person name="Karlsson M."/>
            <person name="Huettel B."/>
            <person name="Barry K.W."/>
            <person name="Haridas S."/>
            <person name="Chen C."/>
            <person name="Bauer D."/>
            <person name="Andreopoulos W."/>
            <person name="Pangilinan J."/>
            <person name="LaButti K."/>
            <person name="Riley R."/>
            <person name="Lipzen A."/>
            <person name="Clum A."/>
            <person name="Drula E."/>
            <person name="Henrissat B."/>
            <person name="Kohler A."/>
            <person name="Grigoriev I.V."/>
            <person name="Martin F.M."/>
            <person name="Hacquard S."/>
        </authorList>
    </citation>
    <scope>NUCLEOTIDE SEQUENCE [LARGE SCALE GENOMIC DNA]</scope>
    <source>
        <strain evidence="2 3">MPI-SDFR-AT-0080</strain>
    </source>
</reference>
<dbReference type="PANTHER" id="PTHR32487">
    <property type="entry name" value="3-OXO-DELTA(4,5)-STEROID 5-BETA-REDUCTASE"/>
    <property type="match status" value="1"/>
</dbReference>
<dbReference type="Gene3D" id="3.40.50.720">
    <property type="entry name" value="NAD(P)-binding Rossmann-like Domain"/>
    <property type="match status" value="1"/>
</dbReference>
<protein>
    <recommendedName>
        <fullName evidence="1">PRISE-like Rossmann-fold domain-containing protein</fullName>
    </recommendedName>
</protein>
<sequence>MAGNHALVFGASGLAGWAVVNELLSNYPASGTFDKVTAAINRPLKVEDSFWPAPSPDRPKLELISGVSLLSGPSEEFTPFLKDKIRDIDTVTHVFYFGKFHNNRDDDWTVETSVNSGMFDRVVHAVDALAPGLKFIAFPSGTRGYGIFVPGGLHKAPLVETMDPLLPPEYRKQVFYHAYQEILRAASAHKSWAWSEIRPDAIIGFAPNGSTYSLAAHWATYLSACALLRGRGSTVGFPGGTGAAWTAVTNDASAAVVARAAVWASLRPGVSGGELFNVADSARPTAMSERWPRLAAWFGLEGVGPAEGGGRGRGRKGGGRAAAEAGSVFKRSARASWGRGGLRTQVWQGEALDVLGDWGTFDRQLSLEKIRRAGFLEERESIEAWYEAFERFKEAGMIV</sequence>